<dbReference type="SUPFAM" id="SSF55826">
    <property type="entry name" value="YbaK/ProRS associated domain"/>
    <property type="match status" value="1"/>
</dbReference>
<organism evidence="2 3">
    <name type="scientific">Paenibacillus cisolokensis</name>
    <dbReference type="NCBI Taxonomy" id="1658519"/>
    <lineage>
        <taxon>Bacteria</taxon>
        <taxon>Bacillati</taxon>
        <taxon>Bacillota</taxon>
        <taxon>Bacilli</taxon>
        <taxon>Bacillales</taxon>
        <taxon>Paenibacillaceae</taxon>
        <taxon>Paenibacillus</taxon>
    </lineage>
</organism>
<reference evidence="2 3" key="1">
    <citation type="submission" date="2021-04" db="EMBL/GenBank/DDBJ databases">
        <title>Draft genome sequence of Paenibacillus cisolokensis, LC2-13A.</title>
        <authorList>
            <person name="Uke A."/>
            <person name="Chhe C."/>
            <person name="Baramee S."/>
            <person name="Kosugi A."/>
        </authorList>
    </citation>
    <scope>NUCLEOTIDE SEQUENCE [LARGE SCALE GENOMIC DNA]</scope>
    <source>
        <strain evidence="2 3">LC2-13A</strain>
    </source>
</reference>
<proteinExistence type="predicted"/>
<dbReference type="RefSeq" id="WP_213529106.1">
    <property type="nucleotide sequence ID" value="NZ_BOVJ01000091.1"/>
</dbReference>
<gene>
    <name evidence="2" type="ORF">PACILC2_29210</name>
</gene>
<dbReference type="InterPro" id="IPR007214">
    <property type="entry name" value="YbaK/aa-tRNA-synth-assoc-dom"/>
</dbReference>
<comment type="caution">
    <text evidence="2">The sequence shown here is derived from an EMBL/GenBank/DDBJ whole genome shotgun (WGS) entry which is preliminary data.</text>
</comment>
<accession>A0ABQ4N8S8</accession>
<evidence type="ECO:0000259" key="1">
    <source>
        <dbReference type="Pfam" id="PF04073"/>
    </source>
</evidence>
<name>A0ABQ4N8S8_9BACL</name>
<dbReference type="Pfam" id="PF04073">
    <property type="entry name" value="tRNA_edit"/>
    <property type="match status" value="1"/>
</dbReference>
<evidence type="ECO:0000313" key="3">
    <source>
        <dbReference type="Proteomes" id="UP000680304"/>
    </source>
</evidence>
<dbReference type="InterPro" id="IPR036754">
    <property type="entry name" value="YbaK/aa-tRNA-synt-asso_dom_sf"/>
</dbReference>
<protein>
    <recommendedName>
        <fullName evidence="1">YbaK/aminoacyl-tRNA synthetase-associated domain-containing protein</fullName>
    </recommendedName>
</protein>
<dbReference type="Gene3D" id="3.90.960.10">
    <property type="entry name" value="YbaK/aminoacyl-tRNA synthetase-associated domain"/>
    <property type="match status" value="1"/>
</dbReference>
<keyword evidence="3" id="KW-1185">Reference proteome</keyword>
<evidence type="ECO:0000313" key="2">
    <source>
        <dbReference type="EMBL" id="GIQ64353.1"/>
    </source>
</evidence>
<sequence>MELIRELLDRSGYEYEWIRHERPIRSAREGADYFGIDAGQTAPTLILSTDRGYVALTVAGDRGPVDFAELAERLESSSVCLAPPKEVKRATGFEAGSVPMIGHSLPAVVDRRLLHYSAVYGGTGDPLATLKIDPRALLSLNEVLLVID</sequence>
<feature type="domain" description="YbaK/aminoacyl-tRNA synthetase-associated" evidence="1">
    <location>
        <begin position="22"/>
        <end position="138"/>
    </location>
</feature>
<dbReference type="EMBL" id="BOVJ01000091">
    <property type="protein sequence ID" value="GIQ64353.1"/>
    <property type="molecule type" value="Genomic_DNA"/>
</dbReference>
<dbReference type="Proteomes" id="UP000680304">
    <property type="component" value="Unassembled WGS sequence"/>
</dbReference>